<proteinExistence type="predicted"/>
<organism evidence="1">
    <name type="scientific">Arundo donax</name>
    <name type="common">Giant reed</name>
    <name type="synonym">Donax arundinaceus</name>
    <dbReference type="NCBI Taxonomy" id="35708"/>
    <lineage>
        <taxon>Eukaryota</taxon>
        <taxon>Viridiplantae</taxon>
        <taxon>Streptophyta</taxon>
        <taxon>Embryophyta</taxon>
        <taxon>Tracheophyta</taxon>
        <taxon>Spermatophyta</taxon>
        <taxon>Magnoliopsida</taxon>
        <taxon>Liliopsida</taxon>
        <taxon>Poales</taxon>
        <taxon>Poaceae</taxon>
        <taxon>PACMAD clade</taxon>
        <taxon>Arundinoideae</taxon>
        <taxon>Arundineae</taxon>
        <taxon>Arundo</taxon>
    </lineage>
</organism>
<evidence type="ECO:0000313" key="1">
    <source>
        <dbReference type="EMBL" id="JAD51097.1"/>
    </source>
</evidence>
<dbReference type="EMBL" id="GBRH01246798">
    <property type="protein sequence ID" value="JAD51097.1"/>
    <property type="molecule type" value="Transcribed_RNA"/>
</dbReference>
<reference evidence="1" key="1">
    <citation type="submission" date="2014-09" db="EMBL/GenBank/DDBJ databases">
        <authorList>
            <person name="Magalhaes I.L.F."/>
            <person name="Oliveira U."/>
            <person name="Santos F.R."/>
            <person name="Vidigal T.H.D.A."/>
            <person name="Brescovit A.D."/>
            <person name="Santos A.J."/>
        </authorList>
    </citation>
    <scope>NUCLEOTIDE SEQUENCE</scope>
    <source>
        <tissue evidence="1">Shoot tissue taken approximately 20 cm above the soil surface</tissue>
    </source>
</reference>
<reference evidence="1" key="2">
    <citation type="journal article" date="2015" name="Data Brief">
        <title>Shoot transcriptome of the giant reed, Arundo donax.</title>
        <authorList>
            <person name="Barrero R.A."/>
            <person name="Guerrero F.D."/>
            <person name="Moolhuijzen P."/>
            <person name="Goolsby J.A."/>
            <person name="Tidwell J."/>
            <person name="Bellgard S.E."/>
            <person name="Bellgard M.I."/>
        </authorList>
    </citation>
    <scope>NUCLEOTIDE SEQUENCE</scope>
    <source>
        <tissue evidence="1">Shoot tissue taken approximately 20 cm above the soil surface</tissue>
    </source>
</reference>
<name>A0A0A9AVL7_ARUDO</name>
<protein>
    <submittedName>
        <fullName evidence="1">Uncharacterized protein</fullName>
    </submittedName>
</protein>
<accession>A0A0A9AVL7</accession>
<dbReference type="AlphaFoldDB" id="A0A0A9AVL7"/>
<sequence length="53" mass="6263">MQHSTMIRVHSLLEQLACADKLHILTNTRIYKAVEHTEFFPLIWCVTVHVFLQ</sequence>